<dbReference type="Gene3D" id="3.40.50.2000">
    <property type="entry name" value="Glycogen Phosphorylase B"/>
    <property type="match status" value="2"/>
</dbReference>
<keyword evidence="2" id="KW-0328">Glycosyltransferase</keyword>
<dbReference type="InterPro" id="IPR028098">
    <property type="entry name" value="Glyco_trans_4-like_N"/>
</dbReference>
<proteinExistence type="predicted"/>
<dbReference type="SUPFAM" id="SSF53756">
    <property type="entry name" value="UDP-Glycosyltransferase/glycogen phosphorylase"/>
    <property type="match status" value="1"/>
</dbReference>
<feature type="domain" description="Glycosyltransferase subfamily 4-like N-terminal" evidence="1">
    <location>
        <begin position="35"/>
        <end position="221"/>
    </location>
</feature>
<dbReference type="EC" id="2.4.-.-" evidence="2"/>
<dbReference type="Proteomes" id="UP001208690">
    <property type="component" value="Unassembled WGS sequence"/>
</dbReference>
<evidence type="ECO:0000259" key="1">
    <source>
        <dbReference type="Pfam" id="PF13439"/>
    </source>
</evidence>
<dbReference type="EMBL" id="JALIEB010000021">
    <property type="protein sequence ID" value="MCV3273856.1"/>
    <property type="molecule type" value="Genomic_DNA"/>
</dbReference>
<protein>
    <submittedName>
        <fullName evidence="2">Glycosyltransferase</fullName>
        <ecNumber evidence="2">2.4.-.-</ecNumber>
    </submittedName>
</protein>
<evidence type="ECO:0000313" key="2">
    <source>
        <dbReference type="EMBL" id="MCV3273856.1"/>
    </source>
</evidence>
<evidence type="ECO:0000313" key="3">
    <source>
        <dbReference type="Proteomes" id="UP001208690"/>
    </source>
</evidence>
<reference evidence="2 3" key="1">
    <citation type="submission" date="2022-04" db="EMBL/GenBank/DDBJ databases">
        <title>Roseobacter sp. WL0113 is a bacterium isolated from neritic sediment.</title>
        <authorList>
            <person name="Wang L."/>
            <person name="He W."/>
            <person name="Zhang D.-F."/>
        </authorList>
    </citation>
    <scope>NUCLEOTIDE SEQUENCE [LARGE SCALE GENOMIC DNA]</scope>
    <source>
        <strain evidence="2 3">WL0113</strain>
    </source>
</reference>
<keyword evidence="3" id="KW-1185">Reference proteome</keyword>
<dbReference type="RefSeq" id="WP_263846063.1">
    <property type="nucleotide sequence ID" value="NZ_JALIEB010000021.1"/>
</dbReference>
<dbReference type="GO" id="GO:0016757">
    <property type="term" value="F:glycosyltransferase activity"/>
    <property type="evidence" value="ECO:0007669"/>
    <property type="project" value="UniProtKB-KW"/>
</dbReference>
<organism evidence="2 3">
    <name type="scientific">Roseobacter sinensis</name>
    <dbReference type="NCBI Taxonomy" id="2931391"/>
    <lineage>
        <taxon>Bacteria</taxon>
        <taxon>Pseudomonadati</taxon>
        <taxon>Pseudomonadota</taxon>
        <taxon>Alphaproteobacteria</taxon>
        <taxon>Rhodobacterales</taxon>
        <taxon>Roseobacteraceae</taxon>
        <taxon>Roseobacter</taxon>
    </lineage>
</organism>
<gene>
    <name evidence="2" type="ORF">MUB52_20670</name>
</gene>
<comment type="caution">
    <text evidence="2">The sequence shown here is derived from an EMBL/GenBank/DDBJ whole genome shotgun (WGS) entry which is preliminary data.</text>
</comment>
<sequence length="411" mass="45194">MFDDSKKRKRILFLARAMPWPLHGGARLRDFNMLQALSADFEVDLLTVGRNQPQVSALCAEVHLPTPYYGDENIWLALCRWGAAGIETLRGPEPLWLTSKTNGTLRRAIRDLASDQSYDAILASELSSASALIGQTSTPFVYDAHNCEWRLLNSTREKQTGLRRLVLNREVPRLRAVERLAVTKSDMVFVTAQTDLDELRDLAGAEMAAVRVVPSTIDLDRYRGVREGTPEPGTVLVPGKYDWQPNLIGLEWFADEVMPVLRDKMAGQPLNVIVAGRMTDATRAKLEAIDNVTAAQNPDDMLDYFRRASAIAVPVLVSSGTRLRIAEGLASMRPIVSTTEGAAGLDPGAATPWLVANGTEGFADALSRILQDGALADAVARDGWDFVQALDWRSLRQPLAEAFGQIIGSRR</sequence>
<dbReference type="Pfam" id="PF13439">
    <property type="entry name" value="Glyco_transf_4"/>
    <property type="match status" value="1"/>
</dbReference>
<keyword evidence="2" id="KW-0808">Transferase</keyword>
<name>A0ABT3BJW5_9RHOB</name>
<dbReference type="Pfam" id="PF13692">
    <property type="entry name" value="Glyco_trans_1_4"/>
    <property type="match status" value="1"/>
</dbReference>
<accession>A0ABT3BJW5</accession>